<gene>
    <name evidence="1" type="ORF">SDC9_165896</name>
</gene>
<name>A0A645FXD4_9ZZZZ</name>
<organism evidence="1">
    <name type="scientific">bioreactor metagenome</name>
    <dbReference type="NCBI Taxonomy" id="1076179"/>
    <lineage>
        <taxon>unclassified sequences</taxon>
        <taxon>metagenomes</taxon>
        <taxon>ecological metagenomes</taxon>
    </lineage>
</organism>
<dbReference type="EMBL" id="VSSQ01065889">
    <property type="protein sequence ID" value="MPN18536.1"/>
    <property type="molecule type" value="Genomic_DNA"/>
</dbReference>
<accession>A0A645FXD4</accession>
<reference evidence="1" key="1">
    <citation type="submission" date="2019-08" db="EMBL/GenBank/DDBJ databases">
        <authorList>
            <person name="Kucharzyk K."/>
            <person name="Murdoch R.W."/>
            <person name="Higgins S."/>
            <person name="Loffler F."/>
        </authorList>
    </citation>
    <scope>NUCLEOTIDE SEQUENCE</scope>
</reference>
<proteinExistence type="predicted"/>
<sequence length="63" mass="7281">MKGVSPLFDYANEARQVLPAGTNNIFVDSKGSFSDIATKEQLDVIHRLRDWQYYKLFDQTTLK</sequence>
<dbReference type="AlphaFoldDB" id="A0A645FXD4"/>
<evidence type="ECO:0000313" key="1">
    <source>
        <dbReference type="EMBL" id="MPN18536.1"/>
    </source>
</evidence>
<protein>
    <submittedName>
        <fullName evidence="1">Uncharacterized protein</fullName>
    </submittedName>
</protein>
<comment type="caution">
    <text evidence="1">The sequence shown here is derived from an EMBL/GenBank/DDBJ whole genome shotgun (WGS) entry which is preliminary data.</text>
</comment>